<protein>
    <submittedName>
        <fullName evidence="1">Uncharacterized protein</fullName>
    </submittedName>
</protein>
<evidence type="ECO:0000313" key="1">
    <source>
        <dbReference type="EMBL" id="AEV94531.1"/>
    </source>
</evidence>
<sequence length="175" mass="20336">MIFKYDCLSGVCSSGKAIQINEDSSIKKIDGLVGVDYVTKKDHRHDYYVFVQVDDENGVVINTDNHTDMGYFMFHTPLSEFYFEVNTKASLLDYYDGPGEEIDFPDIMEKEDIPSLYEKYHEATDDELMKTNAYRDLDIYVSKYLRLSEQTEKKINLTIIRLAFVAYRDSQLVKA</sequence>
<keyword evidence="2" id="KW-1185">Reference proteome</keyword>
<accession>G8PA92</accession>
<dbReference type="STRING" id="701521.PECL_208"/>
<dbReference type="AlphaFoldDB" id="G8PA92"/>
<dbReference type="HOGENOM" id="CLU_1531128_0_0_9"/>
<dbReference type="Proteomes" id="UP000005444">
    <property type="component" value="Chromosome"/>
</dbReference>
<reference evidence="1 2" key="1">
    <citation type="journal article" date="2012" name="J. Bacteriol.">
        <title>Complete Genome Sequence of the Beer Spoilage Organism Pediococcus claussenii ATCC BAA-344T.</title>
        <authorList>
            <person name="Pittet V."/>
            <person name="Abegunde T."/>
            <person name="Marfleet T."/>
            <person name="Haakensen M."/>
            <person name="Morrow K."/>
            <person name="Jayaprakash T."/>
            <person name="Schroeder K."/>
            <person name="Trost B."/>
            <person name="Byrns S."/>
            <person name="Bergsveinson J."/>
            <person name="Kusalik A."/>
            <person name="Ziola B."/>
        </authorList>
    </citation>
    <scope>NUCLEOTIDE SEQUENCE [LARGE SCALE GENOMIC DNA]</scope>
    <source>
        <strain evidence="1 2">ATCC BAA-344</strain>
    </source>
</reference>
<organism evidence="1 2">
    <name type="scientific">Pediococcus claussenii (strain ATCC BAA-344 / DSM 14800 / JCM 18046 / KCTC 3811 / LMG 21948 / P06)</name>
    <dbReference type="NCBI Taxonomy" id="701521"/>
    <lineage>
        <taxon>Bacteria</taxon>
        <taxon>Bacillati</taxon>
        <taxon>Bacillota</taxon>
        <taxon>Bacilli</taxon>
        <taxon>Lactobacillales</taxon>
        <taxon>Lactobacillaceae</taxon>
        <taxon>Pediococcus</taxon>
    </lineage>
</organism>
<dbReference type="RefSeq" id="WP_014214729.1">
    <property type="nucleotide sequence ID" value="NC_016605.1"/>
</dbReference>
<dbReference type="KEGG" id="pce:PECL_208"/>
<dbReference type="PATRIC" id="fig|701521.8.peg.198"/>
<evidence type="ECO:0000313" key="2">
    <source>
        <dbReference type="Proteomes" id="UP000005444"/>
    </source>
</evidence>
<dbReference type="EMBL" id="CP003137">
    <property type="protein sequence ID" value="AEV94531.1"/>
    <property type="molecule type" value="Genomic_DNA"/>
</dbReference>
<proteinExistence type="predicted"/>
<gene>
    <name evidence="1" type="ordered locus">PECL_208</name>
</gene>
<name>G8PA92_PEDCP</name>